<dbReference type="EMBL" id="CP040004">
    <property type="protein sequence ID" value="QCT42613.1"/>
    <property type="molecule type" value="Genomic_DNA"/>
</dbReference>
<reference evidence="2 3" key="1">
    <citation type="submission" date="2019-04" db="EMBL/GenBank/DDBJ databases">
        <title>Saccharibacteria TM7 genomes.</title>
        <authorList>
            <person name="Bor B."/>
            <person name="He X."/>
            <person name="Chen T."/>
            <person name="Dewhirst F.E."/>
        </authorList>
    </citation>
    <scope>NUCLEOTIDE SEQUENCE [LARGE SCALE GENOMIC DNA]</scope>
    <source>
        <strain evidence="2 3">BB001</strain>
    </source>
</reference>
<dbReference type="InterPro" id="IPR011379">
    <property type="entry name" value="MazG-related_GP37"/>
</dbReference>
<gene>
    <name evidence="2" type="ORF">FBF37_03475</name>
</gene>
<evidence type="ECO:0000313" key="2">
    <source>
        <dbReference type="EMBL" id="QCT42613.1"/>
    </source>
</evidence>
<dbReference type="Proteomes" id="UP000310639">
    <property type="component" value="Chromosome"/>
</dbReference>
<sequence length="113" mass="12625">MNIQEYADQAITTLSDNYEYGDISPQLMGQVLGLAGESGEVVEKIKKLLRDKQGMLEESDKADILKELGDVLWYVNAVAHLLGSSLEDVARLNNEKLLSRKERHQLHGSGDNR</sequence>
<dbReference type="KEGG" id="nft:FBF37_03475"/>
<name>A0A4P9A447_9BACT</name>
<dbReference type="CDD" id="cd11541">
    <property type="entry name" value="NTP-PPase_u4"/>
    <property type="match status" value="1"/>
</dbReference>
<evidence type="ECO:0000259" key="1">
    <source>
        <dbReference type="Pfam" id="PF03819"/>
    </source>
</evidence>
<protein>
    <recommendedName>
        <fullName evidence="1">NTP pyrophosphohydrolase MazG-like domain-containing protein</fullName>
    </recommendedName>
</protein>
<dbReference type="Gene3D" id="1.10.287.1080">
    <property type="entry name" value="MazG-like"/>
    <property type="match status" value="1"/>
</dbReference>
<accession>A0A4P9A447</accession>
<proteinExistence type="predicted"/>
<dbReference type="AlphaFoldDB" id="A0A4P9A447"/>
<dbReference type="OrthoDB" id="350573at2"/>
<dbReference type="PIRSF" id="PIRSF006639">
    <property type="entry name" value="UCP006639_pph"/>
    <property type="match status" value="1"/>
</dbReference>
<dbReference type="InterPro" id="IPR004518">
    <property type="entry name" value="MazG-like_dom"/>
</dbReference>
<dbReference type="Pfam" id="PF03819">
    <property type="entry name" value="MazG"/>
    <property type="match status" value="1"/>
</dbReference>
<dbReference type="SUPFAM" id="SSF101386">
    <property type="entry name" value="all-alpha NTP pyrophosphatases"/>
    <property type="match status" value="1"/>
</dbReference>
<organism evidence="2 3">
    <name type="scientific">Candidatus Nanosynbacter featherlites</name>
    <dbReference type="NCBI Taxonomy" id="2572088"/>
    <lineage>
        <taxon>Bacteria</taxon>
        <taxon>Candidatus Saccharimonadota</taxon>
        <taxon>Candidatus Saccharimonadia</taxon>
        <taxon>Candidatus Nanosynbacterales</taxon>
        <taxon>Candidatus Nanosynbacteraceae</taxon>
        <taxon>Candidatus Nanosynbacter</taxon>
    </lineage>
</organism>
<keyword evidence="3" id="KW-1185">Reference proteome</keyword>
<evidence type="ECO:0000313" key="3">
    <source>
        <dbReference type="Proteomes" id="UP000310639"/>
    </source>
</evidence>
<feature type="domain" description="NTP pyrophosphohydrolase MazG-like" evidence="1">
    <location>
        <begin position="33"/>
        <end position="102"/>
    </location>
</feature>